<dbReference type="PANTHER" id="PTHR33418:SF1">
    <property type="entry name" value="HELICASE-ASSOCIATED DOMAIN-CONTAINING PROTEIN"/>
    <property type="match status" value="1"/>
</dbReference>
<organism evidence="3 4">
    <name type="scientific">Seminavis robusta</name>
    <dbReference type="NCBI Taxonomy" id="568900"/>
    <lineage>
        <taxon>Eukaryota</taxon>
        <taxon>Sar</taxon>
        <taxon>Stramenopiles</taxon>
        <taxon>Ochrophyta</taxon>
        <taxon>Bacillariophyta</taxon>
        <taxon>Bacillariophyceae</taxon>
        <taxon>Bacillariophycidae</taxon>
        <taxon>Naviculales</taxon>
        <taxon>Naviculaceae</taxon>
        <taxon>Seminavis</taxon>
    </lineage>
</organism>
<comment type="caution">
    <text evidence="3">The sequence shown here is derived from an EMBL/GenBank/DDBJ whole genome shotgun (WGS) entry which is preliminary data.</text>
</comment>
<dbReference type="OrthoDB" id="2386367at2759"/>
<reference evidence="3" key="1">
    <citation type="submission" date="2020-06" db="EMBL/GenBank/DDBJ databases">
        <authorList>
            <consortium name="Plant Systems Biology data submission"/>
        </authorList>
    </citation>
    <scope>NUCLEOTIDE SEQUENCE</scope>
    <source>
        <strain evidence="3">D6</strain>
    </source>
</reference>
<sequence length="954" mass="106226">MTYEFLSRNAHVLTISAFPTGTEDIAASGIMDANMDMNLEDKTTAVEPEETATVSSETLISASESEDSAKDEGTMDITGSDQNGDPMDVEKETPSSTTTTTDEDDDTKDVIDQNRLISLLEQSKEGERRIEAEDILLFIGGTGAGKTTTTLYLAGAKFKEVEVRGVDHYEPYDLPNPDLAQFAVSEKATSITKTIHATKVELPDGRIVTICDTPGFGDTKGVEMEISNGLGIIRALQKTKSVKPVLVFDREGMGAARYTNLRKTLQTVVLMMGKQVDFSSFEYVFTRCTRKLSKKICKQLAGFQDDLRENPSDILGGDASEFEMLDALLSDMVAKTTPEAIFIEPDDEDEAPETLKRLWCSNEARIKDPRSAFNDFVSKESADKLKLQIGNMLRRLDKMLSGGDFEGFETTTQQLVSLSNTLSFSRTDEAVKQAREKGRNLVREKCDQIQALTERLVGTSDVDHFKELSQDLQEKLSTMSRLDSISELCEVSTDQRLDATIKAAPTKIFDGLLRGLTQLEEASAVEGWHNDLKSIVLRIDTTVGALQGYMPIDKLSPMYALSVQSVSSFVEHRLKSIQEKLEHPTSSALSECKGTLLSLRDLKFFFLKGSGSANVEAFRSDSWEWLGECLTGISVSLAGRYEGSIDKLAKHTLEEDCEKEGWEQALLALSNDEEVVESRLFHVEASSVPFFCKLVTNVMEKEGAKPGSQIVADFDEALTKALTNFAESADGWASQKQPASQKKRALQLLKVGQAAAKVCKDHRVSNVPSLEQIGEKLVGTMKVLKLFIEKCNSMPQRPDDLLYGPEELGKQWHAKLVELRAYKIKHGDCNVPQKPSSLGIWVMHQRLEAKKLQTGKKTSMTDKRREALADLDFEWTCKNSKKAKRDAATLETRFAELQEFKEANGHCNVPQRNARNKALGQWVHNTRKFYFNGKLSKEKIARLETIGFQWRAKK</sequence>
<dbReference type="Gene3D" id="3.40.50.300">
    <property type="entry name" value="P-loop containing nucleotide triphosphate hydrolases"/>
    <property type="match status" value="1"/>
</dbReference>
<feature type="domain" description="Helicase-associated" evidence="2">
    <location>
        <begin position="891"/>
        <end position="948"/>
    </location>
</feature>
<evidence type="ECO:0000313" key="3">
    <source>
        <dbReference type="EMBL" id="CAB9521971.1"/>
    </source>
</evidence>
<accession>A0A9N8EMD4</accession>
<dbReference type="InterPro" id="IPR005114">
    <property type="entry name" value="Helicase_assoc"/>
</dbReference>
<keyword evidence="4" id="KW-1185">Reference proteome</keyword>
<evidence type="ECO:0000259" key="2">
    <source>
        <dbReference type="Pfam" id="PF03457"/>
    </source>
</evidence>
<protein>
    <recommendedName>
        <fullName evidence="2">Helicase-associated domain-containing protein</fullName>
    </recommendedName>
</protein>
<name>A0A9N8EMD4_9STRA</name>
<dbReference type="Gene3D" id="6.10.140.530">
    <property type="match status" value="2"/>
</dbReference>
<proteinExistence type="predicted"/>
<dbReference type="InterPro" id="IPR027417">
    <property type="entry name" value="P-loop_NTPase"/>
</dbReference>
<dbReference type="PANTHER" id="PTHR33418">
    <property type="entry name" value="HELICASE-ASSOCIATED"/>
    <property type="match status" value="1"/>
</dbReference>
<dbReference type="AlphaFoldDB" id="A0A9N8EMD4"/>
<dbReference type="Pfam" id="PF03457">
    <property type="entry name" value="HA"/>
    <property type="match status" value="2"/>
</dbReference>
<gene>
    <name evidence="3" type="ORF">SEMRO_1255_G256490.1</name>
</gene>
<feature type="region of interest" description="Disordered" evidence="1">
    <location>
        <begin position="45"/>
        <end position="109"/>
    </location>
</feature>
<dbReference type="Proteomes" id="UP001153069">
    <property type="component" value="Unassembled WGS sequence"/>
</dbReference>
<evidence type="ECO:0000256" key="1">
    <source>
        <dbReference type="SAM" id="MobiDB-lite"/>
    </source>
</evidence>
<dbReference type="EMBL" id="CAICTM010001253">
    <property type="protein sequence ID" value="CAB9521971.1"/>
    <property type="molecule type" value="Genomic_DNA"/>
</dbReference>
<evidence type="ECO:0000313" key="4">
    <source>
        <dbReference type="Proteomes" id="UP001153069"/>
    </source>
</evidence>
<dbReference type="SUPFAM" id="SSF52540">
    <property type="entry name" value="P-loop containing nucleoside triphosphate hydrolases"/>
    <property type="match status" value="1"/>
</dbReference>
<feature type="domain" description="Helicase-associated" evidence="2">
    <location>
        <begin position="810"/>
        <end position="873"/>
    </location>
</feature>